<feature type="transmembrane region" description="Helical" evidence="1">
    <location>
        <begin position="128"/>
        <end position="148"/>
    </location>
</feature>
<feature type="transmembrane region" description="Helical" evidence="1">
    <location>
        <begin position="9"/>
        <end position="29"/>
    </location>
</feature>
<evidence type="ECO:0000313" key="4">
    <source>
        <dbReference type="Proteomes" id="UP000177979"/>
    </source>
</evidence>
<keyword evidence="1" id="KW-1133">Transmembrane helix</keyword>
<comment type="caution">
    <text evidence="3">The sequence shown here is derived from an EMBL/GenBank/DDBJ whole genome shotgun (WGS) entry which is preliminary data.</text>
</comment>
<organism evidence="3 4">
    <name type="scientific">Candidatus Collierbacteria bacterium RIFCSPHIGHO2_01_FULL_50_25</name>
    <dbReference type="NCBI Taxonomy" id="1817722"/>
    <lineage>
        <taxon>Bacteria</taxon>
        <taxon>Candidatus Collieribacteriota</taxon>
    </lineage>
</organism>
<dbReference type="AlphaFoldDB" id="A0A1F5EVV6"/>
<dbReference type="EMBL" id="MFAG01000037">
    <property type="protein sequence ID" value="OGD71284.1"/>
    <property type="molecule type" value="Genomic_DNA"/>
</dbReference>
<proteinExistence type="predicted"/>
<evidence type="ECO:0000259" key="2">
    <source>
        <dbReference type="Pfam" id="PF02517"/>
    </source>
</evidence>
<feature type="transmembrane region" description="Helical" evidence="1">
    <location>
        <begin position="180"/>
        <end position="195"/>
    </location>
</feature>
<evidence type="ECO:0000256" key="1">
    <source>
        <dbReference type="SAM" id="Phobius"/>
    </source>
</evidence>
<dbReference type="GO" id="GO:0004175">
    <property type="term" value="F:endopeptidase activity"/>
    <property type="evidence" value="ECO:0007669"/>
    <property type="project" value="UniProtKB-ARBA"/>
</dbReference>
<dbReference type="STRING" id="1817722.A2703_00615"/>
<feature type="transmembrane region" description="Helical" evidence="1">
    <location>
        <begin position="101"/>
        <end position="121"/>
    </location>
</feature>
<dbReference type="GO" id="GO:0080120">
    <property type="term" value="P:CAAX-box protein maturation"/>
    <property type="evidence" value="ECO:0007669"/>
    <property type="project" value="UniProtKB-ARBA"/>
</dbReference>
<evidence type="ECO:0000313" key="3">
    <source>
        <dbReference type="EMBL" id="OGD71284.1"/>
    </source>
</evidence>
<sequence length="196" mass="21961">MTKNLKRLLFYFVYILLVWGSFRFFARLPEVVDELWFKPVIWLTPLIWWRFSFPKKLDFFDGGLLPAILWGLAGGLVYFVILRSFTGAGFVFSINTTGVALATAVVEELVFSGFILGLLVAETKKENVSLGLTALGFALIHLPINLFVFHLPVVALAGAFLLAFFVALINGFLRLRSNNVLSAILAHFIYLVIVLS</sequence>
<gene>
    <name evidence="3" type="ORF">A2703_00615</name>
</gene>
<feature type="transmembrane region" description="Helical" evidence="1">
    <location>
        <begin position="154"/>
        <end position="173"/>
    </location>
</feature>
<dbReference type="Proteomes" id="UP000177979">
    <property type="component" value="Unassembled WGS sequence"/>
</dbReference>
<dbReference type="InterPro" id="IPR003675">
    <property type="entry name" value="Rce1/LyrA-like_dom"/>
</dbReference>
<dbReference type="Pfam" id="PF02517">
    <property type="entry name" value="Rce1-like"/>
    <property type="match status" value="1"/>
</dbReference>
<protein>
    <recommendedName>
        <fullName evidence="2">CAAX prenyl protease 2/Lysostaphin resistance protein A-like domain-containing protein</fullName>
    </recommendedName>
</protein>
<name>A0A1F5EVV6_9BACT</name>
<keyword evidence="1" id="KW-0812">Transmembrane</keyword>
<feature type="domain" description="CAAX prenyl protease 2/Lysostaphin resistance protein A-like" evidence="2">
    <location>
        <begin position="96"/>
        <end position="190"/>
    </location>
</feature>
<reference evidence="3 4" key="1">
    <citation type="journal article" date="2016" name="Nat. Commun.">
        <title>Thousands of microbial genomes shed light on interconnected biogeochemical processes in an aquifer system.</title>
        <authorList>
            <person name="Anantharaman K."/>
            <person name="Brown C.T."/>
            <person name="Hug L.A."/>
            <person name="Sharon I."/>
            <person name="Castelle C.J."/>
            <person name="Probst A.J."/>
            <person name="Thomas B.C."/>
            <person name="Singh A."/>
            <person name="Wilkins M.J."/>
            <person name="Karaoz U."/>
            <person name="Brodie E.L."/>
            <person name="Williams K.H."/>
            <person name="Hubbard S.S."/>
            <person name="Banfield J.F."/>
        </authorList>
    </citation>
    <scope>NUCLEOTIDE SEQUENCE [LARGE SCALE GENOMIC DNA]</scope>
</reference>
<feature type="transmembrane region" description="Helical" evidence="1">
    <location>
        <begin position="35"/>
        <end position="51"/>
    </location>
</feature>
<accession>A0A1F5EVV6</accession>
<feature type="transmembrane region" description="Helical" evidence="1">
    <location>
        <begin position="63"/>
        <end position="81"/>
    </location>
</feature>
<keyword evidence="1" id="KW-0472">Membrane</keyword>